<dbReference type="GO" id="GO:0005829">
    <property type="term" value="C:cytosol"/>
    <property type="evidence" value="ECO:0007669"/>
    <property type="project" value="TreeGrafter"/>
</dbReference>
<feature type="region of interest" description="Disordered" evidence="1">
    <location>
        <begin position="1"/>
        <end position="23"/>
    </location>
</feature>
<dbReference type="PANTHER" id="PTHR30543:SF21">
    <property type="entry name" value="NAD(P)H-DEPENDENT FMN REDUCTASE LOT6"/>
    <property type="match status" value="1"/>
</dbReference>
<evidence type="ECO:0000313" key="4">
    <source>
        <dbReference type="Proteomes" id="UP000220353"/>
    </source>
</evidence>
<dbReference type="GO" id="GO:0010181">
    <property type="term" value="F:FMN binding"/>
    <property type="evidence" value="ECO:0007669"/>
    <property type="project" value="TreeGrafter"/>
</dbReference>
<dbReference type="AlphaFoldDB" id="A0A2A6LVS8"/>
<evidence type="ECO:0000313" key="3">
    <source>
        <dbReference type="EMBL" id="PDT46468.1"/>
    </source>
</evidence>
<dbReference type="InterPro" id="IPR029039">
    <property type="entry name" value="Flavoprotein-like_sf"/>
</dbReference>
<dbReference type="GO" id="GO:0016491">
    <property type="term" value="F:oxidoreductase activity"/>
    <property type="evidence" value="ECO:0007669"/>
    <property type="project" value="InterPro"/>
</dbReference>
<proteinExistence type="predicted"/>
<evidence type="ECO:0000259" key="2">
    <source>
        <dbReference type="Pfam" id="PF03358"/>
    </source>
</evidence>
<feature type="compositionally biased region" description="Basic and acidic residues" evidence="1">
    <location>
        <begin position="1"/>
        <end position="10"/>
    </location>
</feature>
<comment type="caution">
    <text evidence="3">The sequence shown here is derived from an EMBL/GenBank/DDBJ whole genome shotgun (WGS) entry which is preliminary data.</text>
</comment>
<dbReference type="InterPro" id="IPR050712">
    <property type="entry name" value="NAD(P)H-dep_reductase"/>
</dbReference>
<feature type="domain" description="NADPH-dependent FMN reductase-like" evidence="2">
    <location>
        <begin position="15"/>
        <end position="154"/>
    </location>
</feature>
<accession>A0A2A6LVS8</accession>
<dbReference type="InterPro" id="IPR005025">
    <property type="entry name" value="FMN_Rdtase-like_dom"/>
</dbReference>
<dbReference type="Gene3D" id="3.40.50.360">
    <property type="match status" value="1"/>
</dbReference>
<gene>
    <name evidence="3" type="ORF">CO661_17875</name>
</gene>
<reference evidence="3 4" key="1">
    <citation type="submission" date="2017-09" db="EMBL/GenBank/DDBJ databases">
        <title>Comparative genomics of rhizobia isolated from Phaseolus vulgaris in China.</title>
        <authorList>
            <person name="Tong W."/>
        </authorList>
    </citation>
    <scope>NUCLEOTIDE SEQUENCE [LARGE SCALE GENOMIC DNA]</scope>
    <source>
        <strain evidence="3 4">PCH1</strain>
    </source>
</reference>
<dbReference type="RefSeq" id="WP_042776181.1">
    <property type="nucleotide sequence ID" value="NZ_NWTC01000013.1"/>
</dbReference>
<dbReference type="SUPFAM" id="SSF52218">
    <property type="entry name" value="Flavoproteins"/>
    <property type="match status" value="1"/>
</dbReference>
<name>A0A2A6LVS8_RHIFR</name>
<dbReference type="PANTHER" id="PTHR30543">
    <property type="entry name" value="CHROMATE REDUCTASE"/>
    <property type="match status" value="1"/>
</dbReference>
<organism evidence="3 4">
    <name type="scientific">Rhizobium fredii</name>
    <name type="common">Sinorhizobium fredii</name>
    <dbReference type="NCBI Taxonomy" id="380"/>
    <lineage>
        <taxon>Bacteria</taxon>
        <taxon>Pseudomonadati</taxon>
        <taxon>Pseudomonadota</taxon>
        <taxon>Alphaproteobacteria</taxon>
        <taxon>Hyphomicrobiales</taxon>
        <taxon>Rhizobiaceae</taxon>
        <taxon>Sinorhizobium/Ensifer group</taxon>
        <taxon>Sinorhizobium</taxon>
    </lineage>
</organism>
<evidence type="ECO:0000256" key="1">
    <source>
        <dbReference type="SAM" id="MobiDB-lite"/>
    </source>
</evidence>
<sequence>MFGEPTEKNSDAPLIVGLGGTTREGSSTELALRYALKEAEQAGARTMLFNGEALMMPMYAPEVPHRTAEAQAFIAALRAADGIIIASPAYHGSISGLVKNALDYTEDMRNDAAAYLDGRAVGCITCAYGPQAAGTTLVALRSIVHALRGWPTPLGVGINSATCRFSPEGEPSETAIADQLRIMATQVAKGAFAMRAGLAAARRPDRLVAVA</sequence>
<dbReference type="Pfam" id="PF03358">
    <property type="entry name" value="FMN_red"/>
    <property type="match status" value="1"/>
</dbReference>
<dbReference type="EMBL" id="NWTC01000013">
    <property type="protein sequence ID" value="PDT46468.1"/>
    <property type="molecule type" value="Genomic_DNA"/>
</dbReference>
<protein>
    <submittedName>
        <fullName evidence="3">NADPH-dependent oxidoreductase</fullName>
    </submittedName>
</protein>
<dbReference type="Proteomes" id="UP000220353">
    <property type="component" value="Unassembled WGS sequence"/>
</dbReference>